<feature type="region of interest" description="Disordered" evidence="10">
    <location>
        <begin position="214"/>
        <end position="234"/>
    </location>
</feature>
<dbReference type="STRING" id="644548.SCNU_03397"/>
<dbReference type="InterPro" id="IPR018764">
    <property type="entry name" value="RskA_C"/>
</dbReference>
<evidence type="ECO:0000256" key="7">
    <source>
        <dbReference type="ARBA" id="ARBA00023163"/>
    </source>
</evidence>
<dbReference type="RefSeq" id="WP_009677948.1">
    <property type="nucleotide sequence ID" value="NZ_AEUD01000002.1"/>
</dbReference>
<sequence length="234" mass="24938">MTETRHRSDEHVDDLLPLYALDALDEIQSRRVREHLLVCIGCAGEYAVWAERAADLNTSAEPVPDSVRARLMDAVDRESGDQRGPRRWTRWAAAACIVMAAGAGGAVAWHVVTGHAQTVEQSADGAMRDVLAAPDMQKSTGTLGAGNVAAMYSPSQRATVVTVEDLPPTEQAMGYQVWISVDGRMKSAGVVPADDRSSVVMTDMGRPAGVSLSVEPMSGSPEPTSPMVVQVPMP</sequence>
<evidence type="ECO:0000256" key="6">
    <source>
        <dbReference type="ARBA" id="ARBA00023136"/>
    </source>
</evidence>
<organism evidence="14 15">
    <name type="scientific">Gordonia neofelifaecis NRRL B-59395</name>
    <dbReference type="NCBI Taxonomy" id="644548"/>
    <lineage>
        <taxon>Bacteria</taxon>
        <taxon>Bacillati</taxon>
        <taxon>Actinomycetota</taxon>
        <taxon>Actinomycetes</taxon>
        <taxon>Mycobacteriales</taxon>
        <taxon>Gordoniaceae</taxon>
        <taxon>Gordonia</taxon>
    </lineage>
</organism>
<dbReference type="GO" id="GO:0005886">
    <property type="term" value="C:plasma membrane"/>
    <property type="evidence" value="ECO:0007669"/>
    <property type="project" value="UniProtKB-SubCell"/>
</dbReference>
<evidence type="ECO:0000256" key="9">
    <source>
        <dbReference type="ARBA" id="ARBA00030803"/>
    </source>
</evidence>
<dbReference type="InterPro" id="IPR051474">
    <property type="entry name" value="Anti-sigma-K/W_factor"/>
</dbReference>
<keyword evidence="2" id="KW-1003">Cell membrane</keyword>
<evidence type="ECO:0000313" key="14">
    <source>
        <dbReference type="EMBL" id="EGD56564.1"/>
    </source>
</evidence>
<dbReference type="Gene3D" id="1.10.10.1320">
    <property type="entry name" value="Anti-sigma factor, zinc-finger domain"/>
    <property type="match status" value="1"/>
</dbReference>
<dbReference type="PANTHER" id="PTHR37461:SF1">
    <property type="entry name" value="ANTI-SIGMA-K FACTOR RSKA"/>
    <property type="match status" value="1"/>
</dbReference>
<dbReference type="Pfam" id="PF10099">
    <property type="entry name" value="RskA_C"/>
    <property type="match status" value="1"/>
</dbReference>
<feature type="domain" description="Putative zinc-finger" evidence="13">
    <location>
        <begin position="11"/>
        <end position="39"/>
    </location>
</feature>
<dbReference type="EMBL" id="AEUD01000002">
    <property type="protein sequence ID" value="EGD56564.1"/>
    <property type="molecule type" value="Genomic_DNA"/>
</dbReference>
<feature type="domain" description="Anti-sigma K factor RskA C-terminal" evidence="12">
    <location>
        <begin position="92"/>
        <end position="226"/>
    </location>
</feature>
<evidence type="ECO:0000256" key="4">
    <source>
        <dbReference type="ARBA" id="ARBA00022989"/>
    </source>
</evidence>
<keyword evidence="3 11" id="KW-0812">Transmembrane</keyword>
<evidence type="ECO:0000256" key="1">
    <source>
        <dbReference type="ARBA" id="ARBA00004162"/>
    </source>
</evidence>
<comment type="caution">
    <text evidence="14">The sequence shown here is derived from an EMBL/GenBank/DDBJ whole genome shotgun (WGS) entry which is preliminary data.</text>
</comment>
<dbReference type="OrthoDB" id="153510at2"/>
<dbReference type="InterPro" id="IPR027383">
    <property type="entry name" value="Znf_put"/>
</dbReference>
<evidence type="ECO:0000256" key="8">
    <source>
        <dbReference type="ARBA" id="ARBA00029829"/>
    </source>
</evidence>
<evidence type="ECO:0000256" key="3">
    <source>
        <dbReference type="ARBA" id="ARBA00022692"/>
    </source>
</evidence>
<accession>F1YFY7</accession>
<dbReference type="PANTHER" id="PTHR37461">
    <property type="entry name" value="ANTI-SIGMA-K FACTOR RSKA"/>
    <property type="match status" value="1"/>
</dbReference>
<evidence type="ECO:0000256" key="2">
    <source>
        <dbReference type="ARBA" id="ARBA00022475"/>
    </source>
</evidence>
<comment type="subcellular location">
    <subcellularLocation>
        <location evidence="1">Cell membrane</location>
        <topology evidence="1">Single-pass membrane protein</topology>
    </subcellularLocation>
</comment>
<keyword evidence="7" id="KW-0804">Transcription</keyword>
<evidence type="ECO:0000256" key="11">
    <source>
        <dbReference type="SAM" id="Phobius"/>
    </source>
</evidence>
<reference evidence="14 15" key="1">
    <citation type="journal article" date="2011" name="J. Bacteriol.">
        <title>Draft Genome Sequence of Gordonia neofelifaecis NRRL B-59395, a Cholesterol-Degrading Actinomycete.</title>
        <authorList>
            <person name="Ge F."/>
            <person name="Li W."/>
            <person name="Chen G."/>
            <person name="Liu Y."/>
            <person name="Zhang G."/>
            <person name="Yong B."/>
            <person name="Wang Q."/>
            <person name="Wang N."/>
            <person name="Huang Z."/>
            <person name="Li W."/>
            <person name="Wang J."/>
            <person name="Wu C."/>
            <person name="Xie Q."/>
            <person name="Liu G."/>
        </authorList>
    </citation>
    <scope>NUCLEOTIDE SEQUENCE [LARGE SCALE GENOMIC DNA]</scope>
    <source>
        <strain evidence="14 15">NRRL B-59395</strain>
    </source>
</reference>
<protein>
    <recommendedName>
        <fullName evidence="9">Regulator of SigK</fullName>
    </recommendedName>
    <alternativeName>
        <fullName evidence="8">Sigma-K anti-sigma factor RskA</fullName>
    </alternativeName>
</protein>
<evidence type="ECO:0000256" key="10">
    <source>
        <dbReference type="SAM" id="MobiDB-lite"/>
    </source>
</evidence>
<dbReference type="eggNOG" id="COG5343">
    <property type="taxonomic scope" value="Bacteria"/>
</dbReference>
<dbReference type="AlphaFoldDB" id="F1YFY7"/>
<dbReference type="GO" id="GO:0016989">
    <property type="term" value="F:sigma factor antagonist activity"/>
    <property type="evidence" value="ECO:0007669"/>
    <property type="project" value="TreeGrafter"/>
</dbReference>
<dbReference type="Proteomes" id="UP000035065">
    <property type="component" value="Unassembled WGS sequence"/>
</dbReference>
<name>F1YFY7_9ACTN</name>
<dbReference type="InterPro" id="IPR041916">
    <property type="entry name" value="Anti_sigma_zinc_sf"/>
</dbReference>
<keyword evidence="15" id="KW-1185">Reference proteome</keyword>
<keyword evidence="5" id="KW-0805">Transcription regulation</keyword>
<gene>
    <name evidence="14" type="ORF">SCNU_03397</name>
</gene>
<feature type="transmembrane region" description="Helical" evidence="11">
    <location>
        <begin position="91"/>
        <end position="112"/>
    </location>
</feature>
<keyword evidence="6 11" id="KW-0472">Membrane</keyword>
<evidence type="ECO:0000256" key="5">
    <source>
        <dbReference type="ARBA" id="ARBA00023015"/>
    </source>
</evidence>
<keyword evidence="4 11" id="KW-1133">Transmembrane helix</keyword>
<proteinExistence type="predicted"/>
<evidence type="ECO:0000313" key="15">
    <source>
        <dbReference type="Proteomes" id="UP000035065"/>
    </source>
</evidence>
<dbReference type="GO" id="GO:0006417">
    <property type="term" value="P:regulation of translation"/>
    <property type="evidence" value="ECO:0007669"/>
    <property type="project" value="TreeGrafter"/>
</dbReference>
<evidence type="ECO:0000259" key="12">
    <source>
        <dbReference type="Pfam" id="PF10099"/>
    </source>
</evidence>
<evidence type="ECO:0000259" key="13">
    <source>
        <dbReference type="Pfam" id="PF13490"/>
    </source>
</evidence>
<dbReference type="Pfam" id="PF13490">
    <property type="entry name" value="zf-HC2"/>
    <property type="match status" value="1"/>
</dbReference>